<keyword evidence="3" id="KW-1185">Reference proteome</keyword>
<evidence type="ECO:0000313" key="2">
    <source>
        <dbReference type="EMBL" id="TWJ12954.1"/>
    </source>
</evidence>
<dbReference type="Gene3D" id="3.40.50.1820">
    <property type="entry name" value="alpha/beta hydrolase"/>
    <property type="match status" value="1"/>
</dbReference>
<accession>A0A562V4Y3</accession>
<dbReference type="GO" id="GO:0003824">
    <property type="term" value="F:catalytic activity"/>
    <property type="evidence" value="ECO:0007669"/>
    <property type="project" value="UniProtKB-ARBA"/>
</dbReference>
<comment type="caution">
    <text evidence="2">The sequence shown here is derived from an EMBL/GenBank/DDBJ whole genome shotgun (WGS) entry which is preliminary data.</text>
</comment>
<organism evidence="2 3">
    <name type="scientific">Stackebrandtia albiflava</name>
    <dbReference type="NCBI Taxonomy" id="406432"/>
    <lineage>
        <taxon>Bacteria</taxon>
        <taxon>Bacillati</taxon>
        <taxon>Actinomycetota</taxon>
        <taxon>Actinomycetes</taxon>
        <taxon>Glycomycetales</taxon>
        <taxon>Glycomycetaceae</taxon>
        <taxon>Stackebrandtia</taxon>
    </lineage>
</organism>
<dbReference type="SUPFAM" id="SSF53474">
    <property type="entry name" value="alpha/beta-Hydrolases"/>
    <property type="match status" value="1"/>
</dbReference>
<dbReference type="EMBL" id="VLLL01000006">
    <property type="protein sequence ID" value="TWJ12954.1"/>
    <property type="molecule type" value="Genomic_DNA"/>
</dbReference>
<dbReference type="InterPro" id="IPR029058">
    <property type="entry name" value="AB_hydrolase_fold"/>
</dbReference>
<gene>
    <name evidence="2" type="ORF">LX16_3721</name>
</gene>
<dbReference type="OrthoDB" id="9773549at2"/>
<proteinExistence type="predicted"/>
<dbReference type="InterPro" id="IPR052897">
    <property type="entry name" value="Sec-Metab_Biosynth_Hydrolase"/>
</dbReference>
<evidence type="ECO:0000259" key="1">
    <source>
        <dbReference type="Pfam" id="PF12697"/>
    </source>
</evidence>
<dbReference type="RefSeq" id="WP_158645650.1">
    <property type="nucleotide sequence ID" value="NZ_BAABIJ010000002.1"/>
</dbReference>
<dbReference type="Proteomes" id="UP000321617">
    <property type="component" value="Unassembled WGS sequence"/>
</dbReference>
<dbReference type="PANTHER" id="PTHR37017:SF11">
    <property type="entry name" value="ESTERASE_LIPASE_THIOESTERASE DOMAIN-CONTAINING PROTEIN"/>
    <property type="match status" value="1"/>
</dbReference>
<dbReference type="AlphaFoldDB" id="A0A562V4Y3"/>
<dbReference type="InterPro" id="IPR000073">
    <property type="entry name" value="AB_hydrolase_1"/>
</dbReference>
<dbReference type="PANTHER" id="PTHR37017">
    <property type="entry name" value="AB HYDROLASE-1 DOMAIN-CONTAINING PROTEIN-RELATED"/>
    <property type="match status" value="1"/>
</dbReference>
<dbReference type="Pfam" id="PF12697">
    <property type="entry name" value="Abhydrolase_6"/>
    <property type="match status" value="1"/>
</dbReference>
<sequence>MTTYVLVPGAWLGGWAWDDVGERLRAQGHDVHQVTLTGVGDRFSERGDHVTAATHVQDVVDVVEGNDLREAILVGHSYAGAIPVPGAVHRIGDRLSHVVYVDSAPLGDGRAMTEITGPEGAAHLAALAREHGEGVSIPFPGAANLGDQSSVTGLTPPTMAAIDARATGHPLGSFLEPLRLHGPAQGGPRNVLVACEDFRALLDSDNPWLRSLIDENWTRFDLETGHWPMFSDPEGLSRILAELPRR</sequence>
<feature type="domain" description="AB hydrolase-1" evidence="1">
    <location>
        <begin position="5"/>
        <end position="236"/>
    </location>
</feature>
<name>A0A562V4Y3_9ACTN</name>
<evidence type="ECO:0000313" key="3">
    <source>
        <dbReference type="Proteomes" id="UP000321617"/>
    </source>
</evidence>
<reference evidence="2 3" key="1">
    <citation type="journal article" date="2013" name="Stand. Genomic Sci.">
        <title>Genomic Encyclopedia of Type Strains, Phase I: The one thousand microbial genomes (KMG-I) project.</title>
        <authorList>
            <person name="Kyrpides N.C."/>
            <person name="Woyke T."/>
            <person name="Eisen J.A."/>
            <person name="Garrity G."/>
            <person name="Lilburn T.G."/>
            <person name="Beck B.J."/>
            <person name="Whitman W.B."/>
            <person name="Hugenholtz P."/>
            <person name="Klenk H.P."/>
        </authorList>
    </citation>
    <scope>NUCLEOTIDE SEQUENCE [LARGE SCALE GENOMIC DNA]</scope>
    <source>
        <strain evidence="2 3">DSM 45044</strain>
    </source>
</reference>
<protein>
    <submittedName>
        <fullName evidence="2">Pimeloyl-ACP methyl ester carboxylesterase</fullName>
    </submittedName>
</protein>